<dbReference type="InterPro" id="IPR023079">
    <property type="entry name" value="SBPase"/>
</dbReference>
<dbReference type="GO" id="GO:0005975">
    <property type="term" value="P:carbohydrate metabolic process"/>
    <property type="evidence" value="ECO:0007669"/>
    <property type="project" value="InterPro"/>
</dbReference>
<keyword evidence="3" id="KW-1185">Reference proteome</keyword>
<dbReference type="Pfam" id="PF13410">
    <property type="entry name" value="GST_C_2"/>
    <property type="match status" value="1"/>
</dbReference>
<proteinExistence type="predicted"/>
<dbReference type="SUPFAM" id="SSF47616">
    <property type="entry name" value="GST C-terminal domain-like"/>
    <property type="match status" value="1"/>
</dbReference>
<dbReference type="InterPro" id="IPR010987">
    <property type="entry name" value="Glutathione-S-Trfase_C-like"/>
</dbReference>
<dbReference type="Gene3D" id="1.20.1050.10">
    <property type="match status" value="1"/>
</dbReference>
<organism evidence="2 3">
    <name type="scientific">Effrenium voratum</name>
    <dbReference type="NCBI Taxonomy" id="2562239"/>
    <lineage>
        <taxon>Eukaryota</taxon>
        <taxon>Sar</taxon>
        <taxon>Alveolata</taxon>
        <taxon>Dinophyceae</taxon>
        <taxon>Suessiales</taxon>
        <taxon>Symbiodiniaceae</taxon>
        <taxon>Effrenium</taxon>
    </lineage>
</organism>
<dbReference type="Pfam" id="PF18913">
    <property type="entry name" value="FBPase_C"/>
    <property type="match status" value="1"/>
</dbReference>
<dbReference type="EMBL" id="CAUJNA010000683">
    <property type="protein sequence ID" value="CAJ1380103.1"/>
    <property type="molecule type" value="Genomic_DNA"/>
</dbReference>
<dbReference type="PANTHER" id="PTHR32419">
    <property type="entry name" value="GLUTATHIONYL-HYDROQUINONE REDUCTASE"/>
    <property type="match status" value="1"/>
</dbReference>
<dbReference type="Gene3D" id="3.40.30.10">
    <property type="entry name" value="Glutaredoxin"/>
    <property type="match status" value="1"/>
</dbReference>
<protein>
    <recommendedName>
        <fullName evidence="1">GST C-terminal domain-containing protein</fullName>
    </recommendedName>
</protein>
<dbReference type="InterPro" id="IPR036282">
    <property type="entry name" value="Glutathione-S-Trfase_C_sf"/>
</dbReference>
<accession>A0AA36MV57</accession>
<reference evidence="2" key="1">
    <citation type="submission" date="2023-08" db="EMBL/GenBank/DDBJ databases">
        <authorList>
            <person name="Chen Y."/>
            <person name="Shah S."/>
            <person name="Dougan E. K."/>
            <person name="Thang M."/>
            <person name="Chan C."/>
        </authorList>
    </citation>
    <scope>NUCLEOTIDE SEQUENCE</scope>
</reference>
<dbReference type="PROSITE" id="PS50405">
    <property type="entry name" value="GST_CTER"/>
    <property type="match status" value="1"/>
</dbReference>
<dbReference type="Pfam" id="PF13409">
    <property type="entry name" value="GST_N_2"/>
    <property type="match status" value="1"/>
</dbReference>
<dbReference type="GO" id="GO:0004364">
    <property type="term" value="F:glutathione transferase activity"/>
    <property type="evidence" value="ECO:0007669"/>
    <property type="project" value="InterPro"/>
</dbReference>
<dbReference type="Proteomes" id="UP001178507">
    <property type="component" value="Unassembled WGS sequence"/>
</dbReference>
<dbReference type="SUPFAM" id="SSF52833">
    <property type="entry name" value="Thioredoxin-like"/>
    <property type="match status" value="1"/>
</dbReference>
<dbReference type="AlphaFoldDB" id="A0AA36MV57"/>
<feature type="non-terminal residue" evidence="2">
    <location>
        <position position="1"/>
    </location>
</feature>
<dbReference type="InterPro" id="IPR016639">
    <property type="entry name" value="GST_Omega/GSH"/>
</dbReference>
<dbReference type="Gene3D" id="3.40.190.80">
    <property type="match status" value="1"/>
</dbReference>
<gene>
    <name evidence="2" type="ORF">EVOR1521_LOCUS8145</name>
</gene>
<dbReference type="PANTHER" id="PTHR32419:SF6">
    <property type="entry name" value="GLUTATHIONE S-TRANSFERASE OMEGA-LIKE 1-RELATED"/>
    <property type="match status" value="1"/>
</dbReference>
<dbReference type="InterPro" id="IPR033391">
    <property type="entry name" value="FBPase_N"/>
</dbReference>
<dbReference type="CDD" id="cd03190">
    <property type="entry name" value="GST_C_Omega_like"/>
    <property type="match status" value="1"/>
</dbReference>
<dbReference type="SUPFAM" id="SSF56655">
    <property type="entry name" value="Carbohydrate phosphatase"/>
    <property type="match status" value="1"/>
</dbReference>
<dbReference type="Gene3D" id="3.30.540.10">
    <property type="entry name" value="Fructose-1,6-Bisphosphatase, subunit A, domain 1"/>
    <property type="match status" value="1"/>
</dbReference>
<dbReference type="InterPro" id="IPR004045">
    <property type="entry name" value="Glutathione_S-Trfase_N"/>
</dbReference>
<dbReference type="GO" id="GO:0005737">
    <property type="term" value="C:cytoplasm"/>
    <property type="evidence" value="ECO:0007669"/>
    <property type="project" value="TreeGrafter"/>
</dbReference>
<dbReference type="InterPro" id="IPR036249">
    <property type="entry name" value="Thioredoxin-like_sf"/>
</dbReference>
<dbReference type="Pfam" id="PF00316">
    <property type="entry name" value="FBPase"/>
    <property type="match status" value="1"/>
</dbReference>
<name>A0AA36MV57_9DINO</name>
<dbReference type="InterPro" id="IPR047047">
    <property type="entry name" value="GST_Omega-like_C"/>
</dbReference>
<evidence type="ECO:0000313" key="2">
    <source>
        <dbReference type="EMBL" id="CAJ1380103.1"/>
    </source>
</evidence>
<evidence type="ECO:0000313" key="3">
    <source>
        <dbReference type="Proteomes" id="UP001178507"/>
    </source>
</evidence>
<dbReference type="InterPro" id="IPR044015">
    <property type="entry name" value="FBPase_C_dom"/>
</dbReference>
<feature type="domain" description="GST C-terminal" evidence="1">
    <location>
        <begin position="228"/>
        <end position="373"/>
    </location>
</feature>
<dbReference type="GO" id="GO:0016791">
    <property type="term" value="F:phosphatase activity"/>
    <property type="evidence" value="ECO:0007669"/>
    <property type="project" value="InterPro"/>
</dbReference>
<evidence type="ECO:0000259" key="1">
    <source>
        <dbReference type="PROSITE" id="PS50405"/>
    </source>
</evidence>
<dbReference type="PRINTS" id="PR01958">
    <property type="entry name" value="S17BPHPHTASE"/>
</dbReference>
<comment type="caution">
    <text evidence="2">The sequence shown here is derived from an EMBL/GenBank/DDBJ whole genome shotgun (WGS) entry which is preliminary data.</text>
</comment>
<sequence length="746" mass="81852">MSNLSAFACVTPTLRVVLRAAPRAVSATQTGAAPSAVSARRSHGSWAAPASAAAVLGCRGARRVSKLRRRAGEEADTKGSFKRVDAAWRSSIEENGPFSPASGRYHLYVALACPWADGVLAALFMKGLEDCIGYSVTHPTWQRSRPERPEDPHMGWAFRKPGDPPLANALGHGSFECDDALVPDSVNGAQFVRDLYEKAGDTAGKYSTPVLWDKEEGTIVNNESMEILRMLNSKFNKWAKNPDLDLFPASLATEADAANAWIYPSINNGVYRCGFAQSQEAYDIAVEELSEALARAEDLLSKQRFLCGDTFTFMDLRLFMTLVRFDAVYVVYFKTNVGTIEHDYPNLLEYCRDVYQMPGMAKAINMRHIKMHYYTSNAEMNKFGIIPRGRNVDFTAPHKRQKLHGLLAASVASAAALGCRGAKRASKLRRRADDDAYGASHTSFYTDAVAKDKYDTLEEVLAQKLKDQKLKGMVNELLDACVKITEALRVNLVTVNDASNAFGDRQLTVDVIADNLLWDLAKSSKYVFEASSEEEPEIVKTNADGQYVLCWDPLDGSSIVDNNWAVGTIVGVWDKSTGLIGATGRDQVMSLVALYGPRTTVFITLDDGVYEFTLGDGNEWICSREQISIKEECKIFAPANMRAAQEVEGYNNLIQHYMTNKFTLRYTGGLVPDVCQQFTKGQGVFTNPTSKVSPAKLRLAFEAAPFGRLVEMSGGKTSDGVSGNSVLDMKITAVDQRTALAIGSAK</sequence>